<reference evidence="2" key="1">
    <citation type="journal article" date="2012" name="Science">
        <title>The Paleozoic origin of enzymatic lignin decomposition reconstructed from 31 fungal genomes.</title>
        <authorList>
            <person name="Floudas D."/>
            <person name="Binder M."/>
            <person name="Riley R."/>
            <person name="Barry K."/>
            <person name="Blanchette R.A."/>
            <person name="Henrissat B."/>
            <person name="Martinez A.T."/>
            <person name="Otillar R."/>
            <person name="Spatafora J.W."/>
            <person name="Yadav J.S."/>
            <person name="Aerts A."/>
            <person name="Benoit I."/>
            <person name="Boyd A."/>
            <person name="Carlson A."/>
            <person name="Copeland A."/>
            <person name="Coutinho P.M."/>
            <person name="de Vries R.P."/>
            <person name="Ferreira P."/>
            <person name="Findley K."/>
            <person name="Foster B."/>
            <person name="Gaskell J."/>
            <person name="Glotzer D."/>
            <person name="Gorecki P."/>
            <person name="Heitman J."/>
            <person name="Hesse C."/>
            <person name="Hori C."/>
            <person name="Igarashi K."/>
            <person name="Jurgens J.A."/>
            <person name="Kallen N."/>
            <person name="Kersten P."/>
            <person name="Kohler A."/>
            <person name="Kuees U."/>
            <person name="Kumar T.K.A."/>
            <person name="Kuo A."/>
            <person name="LaButti K."/>
            <person name="Larrondo L.F."/>
            <person name="Lindquist E."/>
            <person name="Ling A."/>
            <person name="Lombard V."/>
            <person name="Lucas S."/>
            <person name="Lundell T."/>
            <person name="Martin R."/>
            <person name="McLaughlin D.J."/>
            <person name="Morgenstern I."/>
            <person name="Morin E."/>
            <person name="Murat C."/>
            <person name="Nagy L.G."/>
            <person name="Nolan M."/>
            <person name="Ohm R.A."/>
            <person name="Patyshakuliyeva A."/>
            <person name="Rokas A."/>
            <person name="Ruiz-Duenas F.J."/>
            <person name="Sabat G."/>
            <person name="Salamov A."/>
            <person name="Samejima M."/>
            <person name="Schmutz J."/>
            <person name="Slot J.C."/>
            <person name="St John F."/>
            <person name="Stenlid J."/>
            <person name="Sun H."/>
            <person name="Sun S."/>
            <person name="Syed K."/>
            <person name="Tsang A."/>
            <person name="Wiebenga A."/>
            <person name="Young D."/>
            <person name="Pisabarro A."/>
            <person name="Eastwood D.C."/>
            <person name="Martin F."/>
            <person name="Cullen D."/>
            <person name="Grigoriev I.V."/>
            <person name="Hibbett D.S."/>
        </authorList>
    </citation>
    <scope>NUCLEOTIDE SEQUENCE [LARGE SCALE GENOMIC DNA]</scope>
    <source>
        <strain evidence="2">FP-91666</strain>
    </source>
</reference>
<dbReference type="GeneID" id="18802356"/>
<organism evidence="1 2">
    <name type="scientific">Stereum hirsutum (strain FP-91666)</name>
    <name type="common">White-rot fungus</name>
    <dbReference type="NCBI Taxonomy" id="721885"/>
    <lineage>
        <taxon>Eukaryota</taxon>
        <taxon>Fungi</taxon>
        <taxon>Dikarya</taxon>
        <taxon>Basidiomycota</taxon>
        <taxon>Agaricomycotina</taxon>
        <taxon>Agaricomycetes</taxon>
        <taxon>Russulales</taxon>
        <taxon>Stereaceae</taxon>
        <taxon>Stereum</taxon>
    </lineage>
</organism>
<dbReference type="EMBL" id="JH687402">
    <property type="protein sequence ID" value="EIM79652.1"/>
    <property type="molecule type" value="Genomic_DNA"/>
</dbReference>
<dbReference type="OrthoDB" id="3348320at2759"/>
<dbReference type="Proteomes" id="UP000053927">
    <property type="component" value="Unassembled WGS sequence"/>
</dbReference>
<protein>
    <submittedName>
        <fullName evidence="1">Uncharacterized protein</fullName>
    </submittedName>
</protein>
<sequence>MFRTDRPPVPAGMEQWKEALDTLSSLLSDENFTSAPIEYVSAGGYLAVTYFKNRETTDDIDVVRVNYGSDWDDHKRSIFYDCVRTVASVRNLGSDWFSMSLGITAPDGTLRDEWIAITKRQNIILYESAMIRIYAADLKWCLVSKIKRYPQLVTVVGMARLEQKQRTEIEDMRNILAHMMKERKFKPVTEKELRSWYPQKGFIFPGVVNEVAAKIKEWHPNDMEMLRPEV</sequence>
<accession>R7RZA9</accession>
<evidence type="ECO:0000313" key="2">
    <source>
        <dbReference type="Proteomes" id="UP000053927"/>
    </source>
</evidence>
<gene>
    <name evidence="1" type="ORF">STEHIDRAFT_163475</name>
</gene>
<dbReference type="eggNOG" id="ENOG502RA4B">
    <property type="taxonomic scope" value="Eukaryota"/>
</dbReference>
<proteinExistence type="predicted"/>
<dbReference type="KEGG" id="shs:STEHIDRAFT_163475"/>
<keyword evidence="2" id="KW-1185">Reference proteome</keyword>
<dbReference type="AlphaFoldDB" id="R7RZA9"/>
<evidence type="ECO:0000313" key="1">
    <source>
        <dbReference type="EMBL" id="EIM79652.1"/>
    </source>
</evidence>
<name>R7RZA9_STEHR</name>
<dbReference type="RefSeq" id="XP_007311226.1">
    <property type="nucleotide sequence ID" value="XM_007311164.1"/>
</dbReference>